<comment type="caution">
    <text evidence="3">The sequence shown here is derived from an EMBL/GenBank/DDBJ whole genome shotgun (WGS) entry which is preliminary data.</text>
</comment>
<comment type="similarity">
    <text evidence="1">Belongs to the LysR transcriptional regulatory family.</text>
</comment>
<dbReference type="PANTHER" id="PTHR30537">
    <property type="entry name" value="HTH-TYPE TRANSCRIPTIONAL REGULATOR"/>
    <property type="match status" value="1"/>
</dbReference>
<dbReference type="InterPro" id="IPR058163">
    <property type="entry name" value="LysR-type_TF_proteobact-type"/>
</dbReference>
<gene>
    <name evidence="3" type="ORF">INT80_04730</name>
</gene>
<evidence type="ECO:0000313" key="3">
    <source>
        <dbReference type="EMBL" id="MBF4102445.1"/>
    </source>
</evidence>
<dbReference type="GO" id="GO:0006351">
    <property type="term" value="P:DNA-templated transcription"/>
    <property type="evidence" value="ECO:0007669"/>
    <property type="project" value="TreeGrafter"/>
</dbReference>
<dbReference type="InterPro" id="IPR036388">
    <property type="entry name" value="WH-like_DNA-bd_sf"/>
</dbReference>
<dbReference type="EMBL" id="JADION010000009">
    <property type="protein sequence ID" value="MBF4102445.1"/>
    <property type="molecule type" value="Genomic_DNA"/>
</dbReference>
<dbReference type="Gene3D" id="1.10.10.10">
    <property type="entry name" value="Winged helix-like DNA-binding domain superfamily/Winged helix DNA-binding domain"/>
    <property type="match status" value="1"/>
</dbReference>
<proteinExistence type="inferred from homology"/>
<dbReference type="AlphaFoldDB" id="A0A930USF6"/>
<reference evidence="3" key="1">
    <citation type="submission" date="2020-11" db="EMBL/GenBank/DDBJ databases">
        <title>Gallibacterium anatis 1637, full genome, WGS.</title>
        <authorList>
            <person name="Laishevtcev A.I."/>
            <person name="Yakimova E.A."/>
            <person name="Petkovich D."/>
            <person name="Stepanova T.V."/>
            <person name="Kalendr R.S."/>
            <person name="Rubalsky E.O."/>
            <person name="Zulkarneev E.R."/>
            <person name="Aleshkin A.V."/>
        </authorList>
    </citation>
    <scope>NUCLEOTIDE SEQUENCE</scope>
    <source>
        <strain evidence="3">1637</strain>
    </source>
</reference>
<dbReference type="SUPFAM" id="SSF46785">
    <property type="entry name" value="Winged helix' DNA-binding domain"/>
    <property type="match status" value="1"/>
</dbReference>
<dbReference type="Pfam" id="PF00126">
    <property type="entry name" value="HTH_1"/>
    <property type="match status" value="1"/>
</dbReference>
<evidence type="ECO:0000256" key="1">
    <source>
        <dbReference type="ARBA" id="ARBA00009437"/>
    </source>
</evidence>
<dbReference type="GO" id="GO:0043565">
    <property type="term" value="F:sequence-specific DNA binding"/>
    <property type="evidence" value="ECO:0007669"/>
    <property type="project" value="TreeGrafter"/>
</dbReference>
<evidence type="ECO:0000259" key="2">
    <source>
        <dbReference type="PROSITE" id="PS50931"/>
    </source>
</evidence>
<organism evidence="3">
    <name type="scientific">Gallibacterium anatis</name>
    <dbReference type="NCBI Taxonomy" id="750"/>
    <lineage>
        <taxon>Bacteria</taxon>
        <taxon>Pseudomonadati</taxon>
        <taxon>Pseudomonadota</taxon>
        <taxon>Gammaproteobacteria</taxon>
        <taxon>Pasteurellales</taxon>
        <taxon>Pasteurellaceae</taxon>
        <taxon>Gallibacterium</taxon>
    </lineage>
</organism>
<name>A0A930USF6_9PAST</name>
<accession>A0A930USF6</accession>
<dbReference type="PROSITE" id="PS50931">
    <property type="entry name" value="HTH_LYSR"/>
    <property type="match status" value="1"/>
</dbReference>
<feature type="domain" description="HTH lysR-type" evidence="2">
    <location>
        <begin position="14"/>
        <end position="44"/>
    </location>
</feature>
<dbReference type="InterPro" id="IPR000847">
    <property type="entry name" value="LysR_HTH_N"/>
</dbReference>
<sequence length="57" mass="6661">MRWLQCDLKTNQYSQATISRRIAKLEQQLGVKLLHRTTHSIKLTNAGALYYPHCVDF</sequence>
<dbReference type="GO" id="GO:0003700">
    <property type="term" value="F:DNA-binding transcription factor activity"/>
    <property type="evidence" value="ECO:0007669"/>
    <property type="project" value="InterPro"/>
</dbReference>
<protein>
    <submittedName>
        <fullName evidence="3">LysR family transcriptional regulator</fullName>
    </submittedName>
</protein>
<dbReference type="InterPro" id="IPR036390">
    <property type="entry name" value="WH_DNA-bd_sf"/>
</dbReference>
<dbReference type="PANTHER" id="PTHR30537:SF68">
    <property type="entry name" value="TRANSCRIPTIONAL REGULATOR-RELATED"/>
    <property type="match status" value="1"/>
</dbReference>